<accession>M7AZ99</accession>
<evidence type="ECO:0000313" key="4">
    <source>
        <dbReference type="Proteomes" id="UP000031443"/>
    </source>
</evidence>
<dbReference type="Pfam" id="PF10441">
    <property type="entry name" value="Urb2"/>
    <property type="match status" value="1"/>
</dbReference>
<organism evidence="3 4">
    <name type="scientific">Chelonia mydas</name>
    <name type="common">Green sea-turtle</name>
    <name type="synonym">Chelonia agassizi</name>
    <dbReference type="NCBI Taxonomy" id="8469"/>
    <lineage>
        <taxon>Eukaryota</taxon>
        <taxon>Metazoa</taxon>
        <taxon>Chordata</taxon>
        <taxon>Craniata</taxon>
        <taxon>Vertebrata</taxon>
        <taxon>Euteleostomi</taxon>
        <taxon>Archelosauria</taxon>
        <taxon>Testudinata</taxon>
        <taxon>Testudines</taxon>
        <taxon>Cryptodira</taxon>
        <taxon>Durocryptodira</taxon>
        <taxon>Americhelydia</taxon>
        <taxon>Chelonioidea</taxon>
        <taxon>Cheloniidae</taxon>
        <taxon>Chelonia</taxon>
    </lineage>
</organism>
<protein>
    <submittedName>
        <fullName evidence="3">Unhealthy ribosome biogenesis protein 2 like protein</fullName>
    </submittedName>
</protein>
<sequence>MAKMTIYQSRTGKLDWSDRAFGTCNCIMVIVEFIRYSGLVCRPSSTWTISVHLVLLDWVSHALVSYYNKKLELEDEIVEKLWTYLDNILHSRKLQNLLKDGKTINLSFLIAQVINERISESCIQKSRGNVGTVLSCCRGILSTPPLSIIYTTKCELMVNLLSKLSWLACQWLTSEDAVTSQLFDILQLTFAQYLLIQRQQINPNRVFGQVTSHLFQPCLLLRHLLMARAWTPADDGRVRQHLSREIRNQVEAVLQAGIFQPELLSSYREELLPEREPQEKKNRALKTILMPVKTVLSKFQDASFCESTLQVIIVANSVPLLYKLFLDSYCKAENHMVCFHMFTRLFGCLRISHLQEDLWQEMLSPVDWSTELLAVEQLLNLVLSNDIYNVAADRIRHKETQFQFYRKLAEMLVNHSQASIPAWFRCLKTLISLNHLIVEPDLDDLVASAWIDAEVSEPRTKKPQETLINAMFQTYTKLRQFPKFFEEVLSVICRPAAEELRLPVLSAGLTAKLRECLLELPPNQILDILFLILEKCQTQIIPDVKDDSDMALKLLSVSSVLHAFLFNMKSLDNVTPLPVVLRTQSLLDKMQREVIQPLLDLLKDHWADENKPGFWLEKVSDSALLLVCTWVEVDTLLSINCSKYVSRLAEAAGGGTDCAAERWDFSALLPRVDSQCWKRVVRFSGNFCSPSKYCLELLMLQKIKKILMQTSFQTEADLHTLQHAAAFILHSGRSSMSMEESEPWNGNISAINALTYPAAHWYLVVSNLTILIPHLSLKDVEYVADVLLKTLSSTKAPGVSTDQDSFITAEKVSKALLHSTFLPEIKVLHCAFISRVIQQCSSVLCSATQGIVDQPIQQLSAVNIPWHEEVFSSCKMVGMGEAQSENNQSKDEPFICWTTMEKIAQHILLLTRTGSPITLEEDQIESFLHLLEMISALKLDSLFPSDHTRCFLLLLSLVANTRANISCSKLLSLKFLITCFRLLTCLQTGRSVNSVFKVFHASDALEAVMTALFAASKCFADVLTTPAWAEFLQVIQTFLEGFLQMIVEKRQSLKLNLEKFTFFLASCKPYADADRGKPWNAAVNQLLLVPLTTLCRVLTLYLQQQPEKKQQLTEMLSALLEPTVLQTGTAIQLCLRNLTKDQPLPLAFIPAVSTLLKADLSYMCTGGFMKMEGKQENPKDPGKYREYSHTELYQKFYTQVLRELTSVEGHLQFFHSALQFLTVFCSVTDLYPGEETALTVFHAVKKLLAGPGTTVQVIQDLEMQLTELMTQLVESCTTEEFCAMMRLVLQGLEVSNIWKQNPKEVLSAVTLTKLLLSCPLTGEKEKAFWFTSPQIITALVIQTKEACRDQLLIPTIVVPILETVAALLRQGEEILSNPHHVTLAFSILLTVPLDHLKMEEYGSIFLGIHEVLFSILQCHPKVMLKAAPSFLNSFNRLVVSVMHEGRQKGDRGSTDEFGVVLKCARVVERMYSHIAAKTEEFTVFSVFIVAQYVIELQKWTLPRTPGFKFCAACSRSFSVSNKYECCLGEAHVVVRPSICSFSVSNKYECCLCCLGEAHVVARPSIYHLFPTRVRQGQDLCLKKHLMETTVRLQSDPGQETPLPTSARTAPAALRSNLGAREFIPTDPSLGTCWEGREHSHKRSKSASKKLDTALPKSSLPAQPMWT</sequence>
<dbReference type="PANTHER" id="PTHR15682:SF2">
    <property type="entry name" value="UNHEALTHY RIBOSOME BIOGENESIS PROTEIN 2 HOMOLOG"/>
    <property type="match status" value="1"/>
</dbReference>
<keyword evidence="4" id="KW-1185">Reference proteome</keyword>
<name>M7AZ99_CHEMY</name>
<dbReference type="EMBL" id="KB594214">
    <property type="protein sequence ID" value="EMP25133.1"/>
    <property type="molecule type" value="Genomic_DNA"/>
</dbReference>
<dbReference type="GO" id="GO:0005730">
    <property type="term" value="C:nucleolus"/>
    <property type="evidence" value="ECO:0007669"/>
    <property type="project" value="TreeGrafter"/>
</dbReference>
<dbReference type="InterPro" id="IPR018849">
    <property type="entry name" value="Urb2/Npa2_C"/>
</dbReference>
<proteinExistence type="predicted"/>
<dbReference type="GO" id="GO:0042254">
    <property type="term" value="P:ribosome biogenesis"/>
    <property type="evidence" value="ECO:0007669"/>
    <property type="project" value="TreeGrafter"/>
</dbReference>
<dbReference type="PANTHER" id="PTHR15682">
    <property type="entry name" value="UNHEALTHY RIBOSOME BIOGENESIS PROTEIN 2 HOMOLOG"/>
    <property type="match status" value="1"/>
</dbReference>
<evidence type="ECO:0000313" key="3">
    <source>
        <dbReference type="EMBL" id="EMP25133.1"/>
    </source>
</evidence>
<evidence type="ECO:0000259" key="2">
    <source>
        <dbReference type="Pfam" id="PF10441"/>
    </source>
</evidence>
<feature type="compositionally biased region" description="Basic residues" evidence="1">
    <location>
        <begin position="1638"/>
        <end position="1647"/>
    </location>
</feature>
<dbReference type="eggNOG" id="ENOG502QWBH">
    <property type="taxonomic scope" value="Eukaryota"/>
</dbReference>
<evidence type="ECO:0000256" key="1">
    <source>
        <dbReference type="SAM" id="MobiDB-lite"/>
    </source>
</evidence>
<dbReference type="STRING" id="8469.M7AZ99"/>
<reference evidence="4" key="1">
    <citation type="journal article" date="2013" name="Nat. Genet.">
        <title>The draft genomes of soft-shell turtle and green sea turtle yield insights into the development and evolution of the turtle-specific body plan.</title>
        <authorList>
            <person name="Wang Z."/>
            <person name="Pascual-Anaya J."/>
            <person name="Zadissa A."/>
            <person name="Li W."/>
            <person name="Niimura Y."/>
            <person name="Huang Z."/>
            <person name="Li C."/>
            <person name="White S."/>
            <person name="Xiong Z."/>
            <person name="Fang D."/>
            <person name="Wang B."/>
            <person name="Ming Y."/>
            <person name="Chen Y."/>
            <person name="Zheng Y."/>
            <person name="Kuraku S."/>
            <person name="Pignatelli M."/>
            <person name="Herrero J."/>
            <person name="Beal K."/>
            <person name="Nozawa M."/>
            <person name="Li Q."/>
            <person name="Wang J."/>
            <person name="Zhang H."/>
            <person name="Yu L."/>
            <person name="Shigenobu S."/>
            <person name="Wang J."/>
            <person name="Liu J."/>
            <person name="Flicek P."/>
            <person name="Searle S."/>
            <person name="Wang J."/>
            <person name="Kuratani S."/>
            <person name="Yin Y."/>
            <person name="Aken B."/>
            <person name="Zhang G."/>
            <person name="Irie N."/>
        </authorList>
    </citation>
    <scope>NUCLEOTIDE SEQUENCE [LARGE SCALE GENOMIC DNA]</scope>
</reference>
<feature type="domain" description="Nucleolar 27S pre-rRNA processing Urb2/Npa2 C-terminal" evidence="2">
    <location>
        <begin position="1360"/>
        <end position="1479"/>
    </location>
</feature>
<dbReference type="Proteomes" id="UP000031443">
    <property type="component" value="Unassembled WGS sequence"/>
</dbReference>
<feature type="region of interest" description="Disordered" evidence="1">
    <location>
        <begin position="1633"/>
        <end position="1666"/>
    </location>
</feature>
<dbReference type="InterPro" id="IPR052609">
    <property type="entry name" value="Ribosome_Biogenesis_Reg"/>
</dbReference>
<gene>
    <name evidence="3" type="ORF">UY3_17814</name>
</gene>